<accession>A0A411Z265</accession>
<organism evidence="5 6">
    <name type="scientific">Pseudotabrizicola alkalilacus</name>
    <dbReference type="NCBI Taxonomy" id="2305252"/>
    <lineage>
        <taxon>Bacteria</taxon>
        <taxon>Pseudomonadati</taxon>
        <taxon>Pseudomonadota</taxon>
        <taxon>Alphaproteobacteria</taxon>
        <taxon>Rhodobacterales</taxon>
        <taxon>Paracoccaceae</taxon>
        <taxon>Pseudotabrizicola</taxon>
    </lineage>
</organism>
<dbReference type="PANTHER" id="PTHR42760:SF133">
    <property type="entry name" value="3-OXOACYL-[ACYL-CARRIER-PROTEIN] REDUCTASE"/>
    <property type="match status" value="1"/>
</dbReference>
<dbReference type="NCBIfam" id="NF004847">
    <property type="entry name" value="PRK06198.1"/>
    <property type="match status" value="1"/>
</dbReference>
<dbReference type="PRINTS" id="PR00081">
    <property type="entry name" value="GDHRDH"/>
</dbReference>
<dbReference type="Proteomes" id="UP000284547">
    <property type="component" value="Unassembled WGS sequence"/>
</dbReference>
<dbReference type="Pfam" id="PF00106">
    <property type="entry name" value="adh_short"/>
    <property type="match status" value="1"/>
</dbReference>
<dbReference type="InterPro" id="IPR020904">
    <property type="entry name" value="Sc_DH/Rdtase_CS"/>
</dbReference>
<keyword evidence="2" id="KW-0560">Oxidoreductase</keyword>
<dbReference type="SMART" id="SM00822">
    <property type="entry name" value="PKS_KR"/>
    <property type="match status" value="1"/>
</dbReference>
<evidence type="ECO:0000256" key="2">
    <source>
        <dbReference type="ARBA" id="ARBA00023002"/>
    </source>
</evidence>
<dbReference type="FunFam" id="3.40.50.720:FF:000084">
    <property type="entry name" value="Short-chain dehydrogenase reductase"/>
    <property type="match status" value="1"/>
</dbReference>
<dbReference type="RefSeq" id="WP_118152039.1">
    <property type="nucleotide sequence ID" value="NZ_QWEY01000005.1"/>
</dbReference>
<gene>
    <name evidence="5" type="ORF">D1012_10865</name>
</gene>
<keyword evidence="6" id="KW-1185">Reference proteome</keyword>
<dbReference type="AlphaFoldDB" id="A0A411Z265"/>
<dbReference type="InterPro" id="IPR057326">
    <property type="entry name" value="KR_dom"/>
</dbReference>
<dbReference type="InterPro" id="IPR002347">
    <property type="entry name" value="SDR_fam"/>
</dbReference>
<dbReference type="GO" id="GO:0016616">
    <property type="term" value="F:oxidoreductase activity, acting on the CH-OH group of donors, NAD or NADP as acceptor"/>
    <property type="evidence" value="ECO:0007669"/>
    <property type="project" value="TreeGrafter"/>
</dbReference>
<dbReference type="PROSITE" id="PS00061">
    <property type="entry name" value="ADH_SHORT"/>
    <property type="match status" value="1"/>
</dbReference>
<dbReference type="PRINTS" id="PR00080">
    <property type="entry name" value="SDRFAMILY"/>
</dbReference>
<dbReference type="CDD" id="cd05233">
    <property type="entry name" value="SDR_c"/>
    <property type="match status" value="1"/>
</dbReference>
<dbReference type="EMBL" id="QWEY01000005">
    <property type="protein sequence ID" value="RGP37158.1"/>
    <property type="molecule type" value="Genomic_DNA"/>
</dbReference>
<feature type="domain" description="Ketoreductase" evidence="4">
    <location>
        <begin position="7"/>
        <end position="193"/>
    </location>
</feature>
<evidence type="ECO:0000259" key="4">
    <source>
        <dbReference type="SMART" id="SM00822"/>
    </source>
</evidence>
<comment type="caution">
    <text evidence="5">The sequence shown here is derived from an EMBL/GenBank/DDBJ whole genome shotgun (WGS) entry which is preliminary data.</text>
</comment>
<evidence type="ECO:0000256" key="3">
    <source>
        <dbReference type="RuleBase" id="RU000363"/>
    </source>
</evidence>
<dbReference type="OrthoDB" id="7157698at2"/>
<proteinExistence type="inferred from homology"/>
<reference evidence="5 6" key="1">
    <citation type="submission" date="2018-08" db="EMBL/GenBank/DDBJ databases">
        <title>Flavobacterium tibetense sp. nov., isolated from a wetland YonghuCo on Tibetan Plateau.</title>
        <authorList>
            <person name="Phurbu D."/>
            <person name="Lu H."/>
            <person name="Xing P."/>
        </authorList>
    </citation>
    <scope>NUCLEOTIDE SEQUENCE [LARGE SCALE GENOMIC DNA]</scope>
    <source>
        <strain evidence="5 6">DJC</strain>
    </source>
</reference>
<evidence type="ECO:0000313" key="5">
    <source>
        <dbReference type="EMBL" id="RGP37158.1"/>
    </source>
</evidence>
<comment type="similarity">
    <text evidence="1 3">Belongs to the short-chain dehydrogenases/reductases (SDR) family.</text>
</comment>
<sequence length="272" mass="28570">MNRIDGKIAVITGGTQGLGAAVARQFALAGAAGIVLVGRGQDKGDKVAADITAAHGIPVIMVPADLGRTEDVRTIIPRADQAFGRVDILVNAAGLTDRGTILNTTPELFDRMFAVNVRAPFFLMQDAATLMIRDGVEGRIVNIGSMSEQAGQPFLAPYSASKGALATLTRNAAFALMRNCIHINQLSIGWMNSDHERQLNASETGDPGFIDRAAAAKPFGRILDPVEVAKAVLWLSSADSGMMTGAVVNFDQSIWGAYDDAPVPASALSPLP</sequence>
<evidence type="ECO:0000256" key="1">
    <source>
        <dbReference type="ARBA" id="ARBA00006484"/>
    </source>
</evidence>
<dbReference type="PANTHER" id="PTHR42760">
    <property type="entry name" value="SHORT-CHAIN DEHYDROGENASES/REDUCTASES FAMILY MEMBER"/>
    <property type="match status" value="1"/>
</dbReference>
<dbReference type="GO" id="GO:0048038">
    <property type="term" value="F:quinone binding"/>
    <property type="evidence" value="ECO:0007669"/>
    <property type="project" value="TreeGrafter"/>
</dbReference>
<dbReference type="Gene3D" id="3.40.50.720">
    <property type="entry name" value="NAD(P)-binding Rossmann-like Domain"/>
    <property type="match status" value="1"/>
</dbReference>
<protein>
    <submittedName>
        <fullName evidence="5">SDR family oxidoreductase</fullName>
    </submittedName>
</protein>
<name>A0A411Z265_9RHOB</name>
<evidence type="ECO:0000313" key="6">
    <source>
        <dbReference type="Proteomes" id="UP000284547"/>
    </source>
</evidence>
<dbReference type="InterPro" id="IPR036291">
    <property type="entry name" value="NAD(P)-bd_dom_sf"/>
</dbReference>
<dbReference type="SUPFAM" id="SSF51735">
    <property type="entry name" value="NAD(P)-binding Rossmann-fold domains"/>
    <property type="match status" value="1"/>
</dbReference>
<dbReference type="GO" id="GO:0006633">
    <property type="term" value="P:fatty acid biosynthetic process"/>
    <property type="evidence" value="ECO:0007669"/>
    <property type="project" value="TreeGrafter"/>
</dbReference>